<proteinExistence type="predicted"/>
<dbReference type="Proteomes" id="UP000003330">
    <property type="component" value="Unassembled WGS sequence"/>
</dbReference>
<name>G5JZC1_9STRE</name>
<dbReference type="Pfam" id="PF14542">
    <property type="entry name" value="Acetyltransf_CG"/>
    <property type="match status" value="1"/>
</dbReference>
<keyword evidence="3" id="KW-1185">Reference proteome</keyword>
<dbReference type="RefSeq" id="WP_008087006.1">
    <property type="nucleotide sequence ID" value="NZ_AEUX02000001.1"/>
</dbReference>
<dbReference type="PROSITE" id="PS51729">
    <property type="entry name" value="GNAT_YJDJ"/>
    <property type="match status" value="1"/>
</dbReference>
<evidence type="ECO:0000313" key="3">
    <source>
        <dbReference type="Proteomes" id="UP000003330"/>
    </source>
</evidence>
<dbReference type="CDD" id="cd04301">
    <property type="entry name" value="NAT_SF"/>
    <property type="match status" value="1"/>
</dbReference>
<gene>
    <name evidence="2" type="ORF">STRIC_0631</name>
</gene>
<accession>G5JZC1</accession>
<dbReference type="PANTHER" id="PTHR31435">
    <property type="entry name" value="PROTEIN NATD1"/>
    <property type="match status" value="1"/>
</dbReference>
<dbReference type="eggNOG" id="COG2388">
    <property type="taxonomic scope" value="Bacteria"/>
</dbReference>
<dbReference type="InterPro" id="IPR045057">
    <property type="entry name" value="Gcn5-rel_NAT"/>
</dbReference>
<dbReference type="OrthoDB" id="9793389at2"/>
<feature type="domain" description="N-acetyltransferase" evidence="1">
    <location>
        <begin position="5"/>
        <end position="91"/>
    </location>
</feature>
<comment type="caution">
    <text evidence="2">The sequence shown here is derived from an EMBL/GenBank/DDBJ whole genome shotgun (WGS) entry which is preliminary data.</text>
</comment>
<dbReference type="InterPro" id="IPR016181">
    <property type="entry name" value="Acyl_CoA_acyltransferase"/>
</dbReference>
<dbReference type="Gene3D" id="3.40.630.30">
    <property type="match status" value="1"/>
</dbReference>
<reference evidence="2 3" key="1">
    <citation type="journal article" date="2014" name="Int. J. Syst. Evol. Microbiol.">
        <title>Phylogenomics and the dynamic genome evolution of the genus Streptococcus.</title>
        <authorList>
            <consortium name="The Broad Institute Genome Sequencing Platform"/>
            <person name="Richards V.P."/>
            <person name="Palmer S.R."/>
            <person name="Pavinski Bitar P.D."/>
            <person name="Qin X."/>
            <person name="Weinstock G.M."/>
            <person name="Highlander S.K."/>
            <person name="Town C.D."/>
            <person name="Burne R.A."/>
            <person name="Stanhope M.J."/>
        </authorList>
    </citation>
    <scope>NUCLEOTIDE SEQUENCE [LARGE SCALE GENOMIC DNA]</scope>
    <source>
        <strain evidence="2 3">707-05</strain>
    </source>
</reference>
<sequence length="92" mass="10150">MVTITFDKSQNRSVAHDMTTEIGECTFVAKGNVWTINHTFVDKAYGGQGIARQLVDKIADHARLEGIKLAATCPYVVNLFDKTSDFDDVLAD</sequence>
<dbReference type="GO" id="GO:0016740">
    <property type="term" value="F:transferase activity"/>
    <property type="evidence" value="ECO:0007669"/>
    <property type="project" value="UniProtKB-KW"/>
</dbReference>
<dbReference type="STRING" id="764299.STRIC_0631"/>
<dbReference type="SUPFAM" id="SSF55729">
    <property type="entry name" value="Acyl-CoA N-acyltransferases (Nat)"/>
    <property type="match status" value="1"/>
</dbReference>
<dbReference type="AlphaFoldDB" id="G5JZC1"/>
<dbReference type="InterPro" id="IPR031165">
    <property type="entry name" value="GNAT_YJDJ"/>
</dbReference>
<dbReference type="EMBL" id="AEUX02000001">
    <property type="protein sequence ID" value="EHI70752.1"/>
    <property type="molecule type" value="Genomic_DNA"/>
</dbReference>
<organism evidence="2 3">
    <name type="scientific">Streptococcus ictaluri 707-05</name>
    <dbReference type="NCBI Taxonomy" id="764299"/>
    <lineage>
        <taxon>Bacteria</taxon>
        <taxon>Bacillati</taxon>
        <taxon>Bacillota</taxon>
        <taxon>Bacilli</taxon>
        <taxon>Lactobacillales</taxon>
        <taxon>Streptococcaceae</taxon>
        <taxon>Streptococcus</taxon>
    </lineage>
</organism>
<protein>
    <submittedName>
        <fullName evidence="2">Acetyltransferase, GNAT domain protein</fullName>
    </submittedName>
</protein>
<evidence type="ECO:0000259" key="1">
    <source>
        <dbReference type="PROSITE" id="PS51729"/>
    </source>
</evidence>
<dbReference type="PANTHER" id="PTHR31435:SF10">
    <property type="entry name" value="BSR4717 PROTEIN"/>
    <property type="match status" value="1"/>
</dbReference>
<evidence type="ECO:0000313" key="2">
    <source>
        <dbReference type="EMBL" id="EHI70752.1"/>
    </source>
</evidence>